<proteinExistence type="predicted"/>
<dbReference type="SMART" id="SM00355">
    <property type="entry name" value="ZnF_C2H2"/>
    <property type="match status" value="4"/>
</dbReference>
<feature type="domain" description="C2H2-type" evidence="3">
    <location>
        <begin position="24"/>
        <end position="54"/>
    </location>
</feature>
<organism evidence="4 5">
    <name type="scientific">Hyalella azteca</name>
    <name type="common">Amphipod</name>
    <dbReference type="NCBI Taxonomy" id="294128"/>
    <lineage>
        <taxon>Eukaryota</taxon>
        <taxon>Metazoa</taxon>
        <taxon>Ecdysozoa</taxon>
        <taxon>Arthropoda</taxon>
        <taxon>Crustacea</taxon>
        <taxon>Multicrustacea</taxon>
        <taxon>Malacostraca</taxon>
        <taxon>Eumalacostraca</taxon>
        <taxon>Peracarida</taxon>
        <taxon>Amphipoda</taxon>
        <taxon>Senticaudata</taxon>
        <taxon>Talitrida</taxon>
        <taxon>Talitroidea</taxon>
        <taxon>Hyalellidae</taxon>
        <taxon>Hyalella</taxon>
    </lineage>
</organism>
<evidence type="ECO:0000259" key="3">
    <source>
        <dbReference type="PROSITE" id="PS50157"/>
    </source>
</evidence>
<dbReference type="PANTHER" id="PTHR46664">
    <property type="entry name" value="ATM INTERACTOR"/>
    <property type="match status" value="1"/>
</dbReference>
<dbReference type="AlphaFoldDB" id="A0A8B7P8J3"/>
<feature type="compositionally biased region" description="Low complexity" evidence="2">
    <location>
        <begin position="413"/>
        <end position="425"/>
    </location>
</feature>
<dbReference type="GeneID" id="108678271"/>
<feature type="domain" description="C2H2-type" evidence="3">
    <location>
        <begin position="131"/>
        <end position="160"/>
    </location>
</feature>
<keyword evidence="1" id="KW-0862">Zinc</keyword>
<dbReference type="CTD" id="38381"/>
<dbReference type="InterPro" id="IPR013087">
    <property type="entry name" value="Znf_C2H2_type"/>
</dbReference>
<evidence type="ECO:0000256" key="2">
    <source>
        <dbReference type="SAM" id="MobiDB-lite"/>
    </source>
</evidence>
<dbReference type="PROSITE" id="PS00028">
    <property type="entry name" value="ZINC_FINGER_C2H2_1"/>
    <property type="match status" value="2"/>
</dbReference>
<accession>A0A8B7P8J3</accession>
<gene>
    <name evidence="5" type="primary">LOC108678271</name>
</gene>
<dbReference type="OrthoDB" id="6359248at2759"/>
<dbReference type="GO" id="GO:0000981">
    <property type="term" value="F:DNA-binding transcription factor activity, RNA polymerase II-specific"/>
    <property type="evidence" value="ECO:0007669"/>
    <property type="project" value="TreeGrafter"/>
</dbReference>
<keyword evidence="1" id="KW-0863">Zinc-finger</keyword>
<protein>
    <submittedName>
        <fullName evidence="5">Uncharacterized protein LOC108678271</fullName>
    </submittedName>
</protein>
<feature type="compositionally biased region" description="Basic and acidic residues" evidence="2">
    <location>
        <begin position="606"/>
        <end position="616"/>
    </location>
</feature>
<dbReference type="InterPro" id="IPR055303">
    <property type="entry name" value="ATMIN"/>
</dbReference>
<evidence type="ECO:0000313" key="4">
    <source>
        <dbReference type="Proteomes" id="UP000694843"/>
    </source>
</evidence>
<reference evidence="5" key="1">
    <citation type="submission" date="2025-08" db="UniProtKB">
        <authorList>
            <consortium name="RefSeq"/>
        </authorList>
    </citation>
    <scope>IDENTIFICATION</scope>
    <source>
        <tissue evidence="5">Whole organism</tissue>
    </source>
</reference>
<dbReference type="GO" id="GO:0045944">
    <property type="term" value="P:positive regulation of transcription by RNA polymerase II"/>
    <property type="evidence" value="ECO:0007669"/>
    <property type="project" value="InterPro"/>
</dbReference>
<dbReference type="PANTHER" id="PTHR46664:SF1">
    <property type="entry name" value="ATM INTERACTOR"/>
    <property type="match status" value="1"/>
</dbReference>
<sequence>MNIIDGVEHVTPSAKDLSTILLNVSCTFKGCNKSFRTSSARKFHLEKVHKNFSPVKSMENPLVWYHCPAKLCPYHVDAPATNAKHFLTKGCLKQHWLKLHAPRVLQCSSCNLSFSCQRLLSAHRRSCGLDLKCSLCMSSFSSIESLQSHCRRLGHTPHQQSQVLIRERLSLLAQEKGKYSSSCLKNAHKEDNSLFKTAQDNAQDPSSVEKQSISLLCDSPSLDEESFSSTENNPIDSLSIIMVGDSEETPNNFQLALPDRPQCRPTYGIPSSLFSKEQTLPIKASAGHFKSFPKNHRVCGDIYKCTHVKKVTKGNSSIVSFSSLSNETEFHHQIVHNSQNTSLSVPVSIRSPGFSSQPHLLAAIALSELAASAIKRVPGVNVSTQTESGRGAVVGRQNRRPSGAVARRRALRSRQTAQTQTRLTTKASRSKMRPHLPVANLRRRNHKRLGDDYLTTTTLLHAEKSSNLGTTASTLKPPIPAIFTSLVSDVNKLPDCSEKVNSYSKETFVCPEKSNSNVSSNYFVIEKLDALTSAKNEYGPVSAELPLVTDKRAGTYSSCSSQTEACATVGMGTRASLCEGITLTLIDKYGSQNYQDQSNRPAHSKHSTEEKSDTESSWRSQLSSDYCSSDAADSTGSTTREGNRGALLQDAIVQNDDSNLSPENFKYTGGYLVGDKDEVLLEDHNFGDINYGEVLKQSSCLDQNDTCPSSARISHIETQTEHDILLGLSATSASPYHECNEHEFEHLGDESSSAWCSIETQTYEDFSAIEQYLCSTTQTQTSDEVRRELFPELNICHSQTQTVLDDLPSLVHSHTQTQS</sequence>
<evidence type="ECO:0000313" key="5">
    <source>
        <dbReference type="RefSeq" id="XP_018022132.1"/>
    </source>
</evidence>
<dbReference type="RefSeq" id="XP_018022132.1">
    <property type="nucleotide sequence ID" value="XM_018166643.2"/>
</dbReference>
<evidence type="ECO:0000256" key="1">
    <source>
        <dbReference type="PROSITE-ProRule" id="PRU00042"/>
    </source>
</evidence>
<name>A0A8B7P8J3_HYAAZ</name>
<dbReference type="Proteomes" id="UP000694843">
    <property type="component" value="Unplaced"/>
</dbReference>
<dbReference type="GO" id="GO:0000976">
    <property type="term" value="F:transcription cis-regulatory region binding"/>
    <property type="evidence" value="ECO:0007669"/>
    <property type="project" value="InterPro"/>
</dbReference>
<keyword evidence="4" id="KW-1185">Reference proteome</keyword>
<feature type="region of interest" description="Disordered" evidence="2">
    <location>
        <begin position="388"/>
        <end position="435"/>
    </location>
</feature>
<dbReference type="PROSITE" id="PS50157">
    <property type="entry name" value="ZINC_FINGER_C2H2_2"/>
    <property type="match status" value="2"/>
</dbReference>
<dbReference type="KEGG" id="hazt:108678271"/>
<dbReference type="GO" id="GO:0008270">
    <property type="term" value="F:zinc ion binding"/>
    <property type="evidence" value="ECO:0007669"/>
    <property type="project" value="UniProtKB-KW"/>
</dbReference>
<keyword evidence="1" id="KW-0479">Metal-binding</keyword>
<feature type="region of interest" description="Disordered" evidence="2">
    <location>
        <begin position="593"/>
        <end position="621"/>
    </location>
</feature>
<dbReference type="GO" id="GO:0005634">
    <property type="term" value="C:nucleus"/>
    <property type="evidence" value="ECO:0007669"/>
    <property type="project" value="TreeGrafter"/>
</dbReference>